<protein>
    <submittedName>
        <fullName evidence="3">1-aminocyclopropane-1-carboxylate synthase-like protein 1</fullName>
    </submittedName>
</protein>
<reference evidence="3 4" key="1">
    <citation type="journal article" date="2018" name="BMC Genomics">
        <title>Comparative genome analyses reveal sequence features reflecting distinct modes of host-adaptation between dicot and monocot powdery mildew.</title>
        <authorList>
            <person name="Wu Y."/>
            <person name="Ma X."/>
            <person name="Pan Z."/>
            <person name="Kale S.D."/>
            <person name="Song Y."/>
            <person name="King H."/>
            <person name="Zhang Q."/>
            <person name="Presley C."/>
            <person name="Deng X."/>
            <person name="Wei C.I."/>
            <person name="Xiao S."/>
        </authorList>
    </citation>
    <scope>NUCLEOTIDE SEQUENCE [LARGE SCALE GENOMIC DNA]</scope>
    <source>
        <strain evidence="3">UCSC1</strain>
    </source>
</reference>
<evidence type="ECO:0000313" key="4">
    <source>
        <dbReference type="Proteomes" id="UP000285405"/>
    </source>
</evidence>
<keyword evidence="1" id="KW-0663">Pyridoxal phosphate</keyword>
<dbReference type="AlphaFoldDB" id="A0A420J371"/>
<dbReference type="Gene3D" id="3.40.640.10">
    <property type="entry name" value="Type I PLP-dependent aspartate aminotransferase-like (Major domain)"/>
    <property type="match status" value="1"/>
</dbReference>
<gene>
    <name evidence="3" type="ORF">GcC1_028031</name>
</gene>
<dbReference type="Pfam" id="PF00155">
    <property type="entry name" value="Aminotran_1_2"/>
    <property type="match status" value="1"/>
</dbReference>
<dbReference type="Proteomes" id="UP000285405">
    <property type="component" value="Unassembled WGS sequence"/>
</dbReference>
<dbReference type="InterPro" id="IPR050478">
    <property type="entry name" value="Ethylene_sulfur-biosynth"/>
</dbReference>
<dbReference type="CDD" id="cd00609">
    <property type="entry name" value="AAT_like"/>
    <property type="match status" value="1"/>
</dbReference>
<dbReference type="SUPFAM" id="SSF53383">
    <property type="entry name" value="PLP-dependent transferases"/>
    <property type="match status" value="1"/>
</dbReference>
<dbReference type="GO" id="GO:0030170">
    <property type="term" value="F:pyridoxal phosphate binding"/>
    <property type="evidence" value="ECO:0007669"/>
    <property type="project" value="InterPro"/>
</dbReference>
<dbReference type="GO" id="GO:0006520">
    <property type="term" value="P:amino acid metabolic process"/>
    <property type="evidence" value="ECO:0007669"/>
    <property type="project" value="TreeGrafter"/>
</dbReference>
<dbReference type="InterPro" id="IPR015424">
    <property type="entry name" value="PyrdxlP-dep_Trfase"/>
</dbReference>
<proteinExistence type="predicted"/>
<sequence>MADVYISRRGAANVKDFKNLWRFVPGITNKFNKDTNPDGVVLFDTAENCYIHEELEEFVKEHVRISTTDFTYSSCYNGGISFPALMASHLNSYFLPHTQISSNDIVTANGVTAVLSMLAFSIGDEGDAVLVSRPIYGRFELDFKNSARLNIIYADMKGVDGFCPDVVERFEDELRKASVDGTRIKSCLITNPHNPLGQCYPRKTLEALMALCQRHKIHFISDELYALSVFSPPNCSSPNFTSVLSINPDGLIDPSLVHVLYGMSKDFGLAGLKIGCLITRNESIKNCCESILRFHSASGPSLKVASTILEHPKFVQDLLALSRERLLEGYRLTTDALNAARIPYYRGGNAGFFLYIDLSHLLKKCHGDAKQVEDEEFALAKHIWDHGVFLNPRQEHNEAPGWFRLVFASMSHHDLRIGLDRLTTAIRKIESKLSNSNPEDISSSISQLSFLDQ</sequence>
<accession>A0A420J371</accession>
<comment type="caution">
    <text evidence="3">The sequence shown here is derived from an EMBL/GenBank/DDBJ whole genome shotgun (WGS) entry which is preliminary data.</text>
</comment>
<organism evidence="3 4">
    <name type="scientific">Golovinomyces cichoracearum</name>
    <dbReference type="NCBI Taxonomy" id="62708"/>
    <lineage>
        <taxon>Eukaryota</taxon>
        <taxon>Fungi</taxon>
        <taxon>Dikarya</taxon>
        <taxon>Ascomycota</taxon>
        <taxon>Pezizomycotina</taxon>
        <taxon>Leotiomycetes</taxon>
        <taxon>Erysiphales</taxon>
        <taxon>Erysiphaceae</taxon>
        <taxon>Golovinomyces</taxon>
    </lineage>
</organism>
<dbReference type="GO" id="GO:0008483">
    <property type="term" value="F:transaminase activity"/>
    <property type="evidence" value="ECO:0007669"/>
    <property type="project" value="TreeGrafter"/>
</dbReference>
<dbReference type="Gene3D" id="3.90.1150.10">
    <property type="entry name" value="Aspartate Aminotransferase, domain 1"/>
    <property type="match status" value="1"/>
</dbReference>
<dbReference type="EMBL" id="MCBR01002812">
    <property type="protein sequence ID" value="RKF81250.1"/>
    <property type="molecule type" value="Genomic_DNA"/>
</dbReference>
<dbReference type="OrthoDB" id="7042322at2759"/>
<name>A0A420J371_9PEZI</name>
<dbReference type="PANTHER" id="PTHR43795:SF39">
    <property type="entry name" value="AMINOTRANSFERASE CLASS I_CLASSII DOMAIN-CONTAINING PROTEIN"/>
    <property type="match status" value="1"/>
</dbReference>
<dbReference type="InterPro" id="IPR004839">
    <property type="entry name" value="Aminotransferase_I/II_large"/>
</dbReference>
<dbReference type="InterPro" id="IPR015422">
    <property type="entry name" value="PyrdxlP-dep_Trfase_small"/>
</dbReference>
<evidence type="ECO:0000256" key="1">
    <source>
        <dbReference type="ARBA" id="ARBA00022898"/>
    </source>
</evidence>
<evidence type="ECO:0000259" key="2">
    <source>
        <dbReference type="Pfam" id="PF00155"/>
    </source>
</evidence>
<dbReference type="PRINTS" id="PR00753">
    <property type="entry name" value="ACCSYNTHASE"/>
</dbReference>
<dbReference type="PANTHER" id="PTHR43795">
    <property type="entry name" value="BIFUNCTIONAL ASPARTATE AMINOTRANSFERASE AND GLUTAMATE/ASPARTATE-PREPHENATE AMINOTRANSFERASE-RELATED"/>
    <property type="match status" value="1"/>
</dbReference>
<feature type="domain" description="Aminotransferase class I/classII large" evidence="2">
    <location>
        <begin position="54"/>
        <end position="422"/>
    </location>
</feature>
<evidence type="ECO:0000313" key="3">
    <source>
        <dbReference type="EMBL" id="RKF81250.1"/>
    </source>
</evidence>
<dbReference type="InterPro" id="IPR015421">
    <property type="entry name" value="PyrdxlP-dep_Trfase_major"/>
</dbReference>